<dbReference type="InterPro" id="IPR038090">
    <property type="entry name" value="Cdt1_C_WH_dom_sf"/>
</dbReference>
<sequence length="505" mass="56012">MSAKRVKNPGLRRERRSVPVPIFGAAAPLISESGAMIDAAWNVEWLVRVVGALEMQHVTQKANALLPFEDFYTLVKKVGRTWNPSVSTIIQQSPTPSPKKLYEYSEPEKVLYDLVCATDNVLYKLGFELSSVARTWEAASDERIWCLERLMFDGNRLQELHKLATKTKISKLTSDSASRAILQHREAQRIKNEQSVTTFHSVSQPKQLDALILAGMSLEERVRARAEAKQVNQAAVQGAAVADDSKSDREWLVRLADALWAHSQNFLHSHLHTPLLLNKRKKASNCVMTLKDAVNLLSLSSAKSSGLIGRGGSLSKRQVMDAVQDMCRMAPDWIHISEGSNGLLSPDSTVWIKPADFGSVRIRLAGRNANKQPATDLPETTISTTPNTSNCFKDSTPAKLPAYTKLTNSTPHSSVAQDELNGELVATDVRLKRPTESVGEKRMNSQEAEGFSLHPAKKRKILRINPNLIFTDADYDGGDVIDTSSFESPRGLKYLFLRMNAGERI</sequence>
<reference evidence="1" key="1">
    <citation type="submission" date="2022-02" db="EMBL/GenBank/DDBJ databases">
        <authorList>
            <person name="Giguere J D."/>
        </authorList>
    </citation>
    <scope>NUCLEOTIDE SEQUENCE</scope>
    <source>
        <strain evidence="1">CCAP 1055/1</strain>
    </source>
</reference>
<gene>
    <name evidence="1" type="ORF">PTTT1_LOCUS43648</name>
</gene>
<protein>
    <submittedName>
        <fullName evidence="1">Uncharacterized protein</fullName>
    </submittedName>
</protein>
<dbReference type="Proteomes" id="UP000836788">
    <property type="component" value="Chromosome 5"/>
</dbReference>
<accession>A0A8J9SCU6</accession>
<name>A0A8J9SCU6_PHATR</name>
<organism evidence="1">
    <name type="scientific">Phaeodactylum tricornutum</name>
    <name type="common">Diatom</name>
    <dbReference type="NCBI Taxonomy" id="2850"/>
    <lineage>
        <taxon>Eukaryota</taxon>
        <taxon>Sar</taxon>
        <taxon>Stramenopiles</taxon>
        <taxon>Ochrophyta</taxon>
        <taxon>Bacillariophyta</taxon>
        <taxon>Bacillariophyceae</taxon>
        <taxon>Bacillariophycidae</taxon>
        <taxon>Naviculales</taxon>
        <taxon>Phaeodactylaceae</taxon>
        <taxon>Phaeodactylum</taxon>
    </lineage>
</organism>
<proteinExistence type="predicted"/>
<dbReference type="Gene3D" id="1.10.10.1420">
    <property type="entry name" value="DNA replication factor Cdt1, C-terminal WH domain"/>
    <property type="match status" value="1"/>
</dbReference>
<dbReference type="AlphaFoldDB" id="A0A8J9SCU6"/>
<dbReference type="EMBL" id="OU594946">
    <property type="protein sequence ID" value="CAG9290073.1"/>
    <property type="molecule type" value="Genomic_DNA"/>
</dbReference>
<evidence type="ECO:0000313" key="1">
    <source>
        <dbReference type="EMBL" id="CAG9290073.1"/>
    </source>
</evidence>